<protein>
    <submittedName>
        <fullName evidence="1">Uncharacterized protein</fullName>
    </submittedName>
</protein>
<dbReference type="EMBL" id="LRGB01001800">
    <property type="protein sequence ID" value="KZS10429.1"/>
    <property type="molecule type" value="Genomic_DNA"/>
</dbReference>
<accession>A0A164TG61</accession>
<organism evidence="1 2">
    <name type="scientific">Daphnia magna</name>
    <dbReference type="NCBI Taxonomy" id="35525"/>
    <lineage>
        <taxon>Eukaryota</taxon>
        <taxon>Metazoa</taxon>
        <taxon>Ecdysozoa</taxon>
        <taxon>Arthropoda</taxon>
        <taxon>Crustacea</taxon>
        <taxon>Branchiopoda</taxon>
        <taxon>Diplostraca</taxon>
        <taxon>Cladocera</taxon>
        <taxon>Anomopoda</taxon>
        <taxon>Daphniidae</taxon>
        <taxon>Daphnia</taxon>
    </lineage>
</organism>
<sequence>MLTRSEIEYASHTQYIRDFAMDISNHLAREIRNLQCESRRAAYHTATTTAQYDSWLAASHLNLPLCLTLLAVGASILALRCSPQNVTFETVFTPCGAQPKAGNQTISVDGWEPSKCLQNYGRYTGVYQDGLCYRNVRGTARGHRPRPPRVSQRHFVHGKSRVLAPELRHPIGSRRVHRFCFSVLRVRFAFGTLHPILQILQPLQLASPSPIPPSRHRNGNPNKPRPCPECPCYHRQHSNPTDACWSQISNLR</sequence>
<comment type="caution">
    <text evidence="1">The sequence shown here is derived from an EMBL/GenBank/DDBJ whole genome shotgun (WGS) entry which is preliminary data.</text>
</comment>
<name>A0A164TG61_9CRUS</name>
<gene>
    <name evidence="1" type="ORF">APZ42_025098</name>
</gene>
<evidence type="ECO:0000313" key="2">
    <source>
        <dbReference type="Proteomes" id="UP000076858"/>
    </source>
</evidence>
<dbReference type="Proteomes" id="UP000076858">
    <property type="component" value="Unassembled WGS sequence"/>
</dbReference>
<proteinExistence type="predicted"/>
<evidence type="ECO:0000313" key="1">
    <source>
        <dbReference type="EMBL" id="KZS10429.1"/>
    </source>
</evidence>
<reference evidence="1 2" key="1">
    <citation type="submission" date="2016-03" db="EMBL/GenBank/DDBJ databases">
        <title>EvidentialGene: Evidence-directed Construction of Genes on Genomes.</title>
        <authorList>
            <person name="Gilbert D.G."/>
            <person name="Choi J.-H."/>
            <person name="Mockaitis K."/>
            <person name="Colbourne J."/>
            <person name="Pfrender M."/>
        </authorList>
    </citation>
    <scope>NUCLEOTIDE SEQUENCE [LARGE SCALE GENOMIC DNA]</scope>
    <source>
        <strain evidence="1 2">Xinb3</strain>
        <tissue evidence="1">Complete organism</tissue>
    </source>
</reference>
<keyword evidence="2" id="KW-1185">Reference proteome</keyword>
<dbReference type="AlphaFoldDB" id="A0A164TG61"/>